<evidence type="ECO:0000256" key="4">
    <source>
        <dbReference type="ARBA" id="ARBA00023136"/>
    </source>
</evidence>
<feature type="transmembrane region" description="Helical" evidence="5">
    <location>
        <begin position="98"/>
        <end position="115"/>
    </location>
</feature>
<dbReference type="RefSeq" id="XP_040587544.1">
    <property type="nucleotide sequence ID" value="XM_040731610.1"/>
</dbReference>
<evidence type="ECO:0000256" key="2">
    <source>
        <dbReference type="ARBA" id="ARBA00022692"/>
    </source>
</evidence>
<keyword evidence="3 5" id="KW-1133">Transmembrane helix</keyword>
<feature type="transmembrane region" description="Helical" evidence="5">
    <location>
        <begin position="136"/>
        <end position="155"/>
    </location>
</feature>
<evidence type="ECO:0000256" key="1">
    <source>
        <dbReference type="ARBA" id="ARBA00004141"/>
    </source>
</evidence>
<evidence type="ECO:0000313" key="6">
    <source>
        <dbReference type="Proteomes" id="UP000886700"/>
    </source>
</evidence>
<protein>
    <submittedName>
        <fullName evidence="7">Transmembrane protein 116 isoform X1</fullName>
    </submittedName>
</protein>
<keyword evidence="2 5" id="KW-0812">Transmembrane</keyword>
<feature type="transmembrane region" description="Helical" evidence="5">
    <location>
        <begin position="287"/>
        <end position="313"/>
    </location>
</feature>
<reference evidence="7" key="1">
    <citation type="submission" date="2025-08" db="UniProtKB">
        <authorList>
            <consortium name="RefSeq"/>
        </authorList>
    </citation>
    <scope>IDENTIFICATION</scope>
    <source>
        <tissue evidence="7">Liver</tissue>
    </source>
</reference>
<sequence length="366" mass="40759">MAFPLESSPLEGSWDTFFPAIQWIQFATATLSVIGSSSLITYATFQNPQTSAEIKSLFYLSFSDLLLGICWLIKALLYGTSAAHKDSICYNLQTVGEILYIASLLYTVNYIWYLYSELRMKYCQSRQSTAAQVIDHTCQGGNIVFILSSLIPPLLMTPVLSLGNVSGCSHNFSQSHRCILMHSPPSAMIELLPSTNTSVCSTLYFYGVTVFLASFFFGLLLITVLLLHTQTLYKKFVKSTGFLESEQWAVIYIVSQRVRFFLVAFVCCWGPAVTLLIIKLVKPQDTLLHMVFSVLQALTAASQGLLNCGVYGWTQCKFQQLKRELRCDADTQTPLLCSQKRIYSRSLGLCPPDSSLAFVPSSSTVL</sequence>
<organism evidence="6 7">
    <name type="scientific">Mesocricetus auratus</name>
    <name type="common">Golden hamster</name>
    <dbReference type="NCBI Taxonomy" id="10036"/>
    <lineage>
        <taxon>Eukaryota</taxon>
        <taxon>Metazoa</taxon>
        <taxon>Chordata</taxon>
        <taxon>Craniata</taxon>
        <taxon>Vertebrata</taxon>
        <taxon>Euteleostomi</taxon>
        <taxon>Mammalia</taxon>
        <taxon>Eutheria</taxon>
        <taxon>Euarchontoglires</taxon>
        <taxon>Glires</taxon>
        <taxon>Rodentia</taxon>
        <taxon>Myomorpha</taxon>
        <taxon>Muroidea</taxon>
        <taxon>Cricetidae</taxon>
        <taxon>Cricetinae</taxon>
        <taxon>Mesocricetus</taxon>
    </lineage>
</organism>
<evidence type="ECO:0000256" key="5">
    <source>
        <dbReference type="SAM" id="Phobius"/>
    </source>
</evidence>
<evidence type="ECO:0000256" key="3">
    <source>
        <dbReference type="ARBA" id="ARBA00022989"/>
    </source>
</evidence>
<name>A0ABM2W999_MESAU</name>
<feature type="transmembrane region" description="Helical" evidence="5">
    <location>
        <begin position="20"/>
        <end position="45"/>
    </location>
</feature>
<feature type="transmembrane region" description="Helical" evidence="5">
    <location>
        <begin position="203"/>
        <end position="227"/>
    </location>
</feature>
<comment type="subcellular location">
    <subcellularLocation>
        <location evidence="1">Membrane</location>
        <topology evidence="1">Multi-pass membrane protein</topology>
    </subcellularLocation>
</comment>
<dbReference type="PANTHER" id="PTHR23112:SF0">
    <property type="entry name" value="TRANSMEMBRANE PROTEIN 116"/>
    <property type="match status" value="1"/>
</dbReference>
<keyword evidence="6" id="KW-1185">Reference proteome</keyword>
<evidence type="ECO:0000313" key="7">
    <source>
        <dbReference type="RefSeq" id="XP_040587544.1"/>
    </source>
</evidence>
<accession>A0ABM2W999</accession>
<feature type="transmembrane region" description="Helical" evidence="5">
    <location>
        <begin position="57"/>
        <end position="78"/>
    </location>
</feature>
<feature type="transmembrane region" description="Helical" evidence="5">
    <location>
        <begin position="260"/>
        <end position="281"/>
    </location>
</feature>
<dbReference type="Gene3D" id="1.20.1070.10">
    <property type="entry name" value="Rhodopsin 7-helix transmembrane proteins"/>
    <property type="match status" value="1"/>
</dbReference>
<keyword evidence="4 5" id="KW-0472">Membrane</keyword>
<proteinExistence type="predicted"/>
<gene>
    <name evidence="7" type="primary">Tmem116</name>
</gene>
<dbReference type="PANTHER" id="PTHR23112">
    <property type="entry name" value="G PROTEIN-COUPLED RECEPTOR 157-RELATED"/>
    <property type="match status" value="1"/>
</dbReference>
<dbReference type="GeneID" id="101822602"/>
<dbReference type="Proteomes" id="UP000886700">
    <property type="component" value="Unplaced"/>
</dbReference>